<organism evidence="2 3">
    <name type="scientific">Pseudothioclava arenosa</name>
    <dbReference type="NCBI Taxonomy" id="1795308"/>
    <lineage>
        <taxon>Bacteria</taxon>
        <taxon>Pseudomonadati</taxon>
        <taxon>Pseudomonadota</taxon>
        <taxon>Alphaproteobacteria</taxon>
        <taxon>Rhodobacterales</taxon>
        <taxon>Paracoccaceae</taxon>
        <taxon>Pseudothioclava</taxon>
    </lineage>
</organism>
<keyword evidence="1" id="KW-0472">Membrane</keyword>
<dbReference type="Proteomes" id="UP000243507">
    <property type="component" value="Unassembled WGS sequence"/>
</dbReference>
<protein>
    <submittedName>
        <fullName evidence="2">Uncharacterized protein</fullName>
    </submittedName>
</protein>
<evidence type="ECO:0000313" key="3">
    <source>
        <dbReference type="Proteomes" id="UP000243507"/>
    </source>
</evidence>
<name>A0A2A4CRQ8_9RHOB</name>
<dbReference type="RefSeq" id="WP_096432515.1">
    <property type="nucleotide sequence ID" value="NZ_NTJD01000004.1"/>
</dbReference>
<evidence type="ECO:0000313" key="2">
    <source>
        <dbReference type="EMBL" id="PCD76816.1"/>
    </source>
</evidence>
<keyword evidence="1" id="KW-0812">Transmembrane</keyword>
<dbReference type="EMBL" id="NTJD01000004">
    <property type="protein sequence ID" value="PCD76816.1"/>
    <property type="molecule type" value="Genomic_DNA"/>
</dbReference>
<comment type="caution">
    <text evidence="2">The sequence shown here is derived from an EMBL/GenBank/DDBJ whole genome shotgun (WGS) entry which is preliminary data.</text>
</comment>
<evidence type="ECO:0000256" key="1">
    <source>
        <dbReference type="SAM" id="Phobius"/>
    </source>
</evidence>
<dbReference type="AlphaFoldDB" id="A0A2A4CRQ8"/>
<sequence length="62" mass="7014">MISPHWFLRMARWARNPPSAGRVKLVLAVIAIALAIVGIEKLGLWPDWAEAERNPIRIKTVN</sequence>
<accession>A0A2A4CRQ8</accession>
<reference evidence="2 3" key="1">
    <citation type="submission" date="2017-09" db="EMBL/GenBank/DDBJ databases">
        <title>A multilocus sequence analysis scheme for characterization of bacteria in the genus Thioclava.</title>
        <authorList>
            <person name="Liu Y."/>
            <person name="Shao Z."/>
        </authorList>
    </citation>
    <scope>NUCLEOTIDE SEQUENCE [LARGE SCALE GENOMIC DNA]</scope>
    <source>
        <strain evidence="2 3">CAU 1312</strain>
    </source>
</reference>
<proteinExistence type="predicted"/>
<feature type="transmembrane region" description="Helical" evidence="1">
    <location>
        <begin position="21"/>
        <end position="39"/>
    </location>
</feature>
<keyword evidence="1" id="KW-1133">Transmembrane helix</keyword>
<gene>
    <name evidence="2" type="ORF">CLN94_06875</name>
</gene>
<keyword evidence="3" id="KW-1185">Reference proteome</keyword>